<organism evidence="1 2">
    <name type="scientific">Ophiophagus hannah</name>
    <name type="common">King cobra</name>
    <name type="synonym">Naja hannah</name>
    <dbReference type="NCBI Taxonomy" id="8665"/>
    <lineage>
        <taxon>Eukaryota</taxon>
        <taxon>Metazoa</taxon>
        <taxon>Chordata</taxon>
        <taxon>Craniata</taxon>
        <taxon>Vertebrata</taxon>
        <taxon>Euteleostomi</taxon>
        <taxon>Lepidosauria</taxon>
        <taxon>Squamata</taxon>
        <taxon>Bifurcata</taxon>
        <taxon>Unidentata</taxon>
        <taxon>Episquamata</taxon>
        <taxon>Toxicofera</taxon>
        <taxon>Serpentes</taxon>
        <taxon>Colubroidea</taxon>
        <taxon>Elapidae</taxon>
        <taxon>Elapinae</taxon>
        <taxon>Ophiophagus</taxon>
    </lineage>
</organism>
<proteinExistence type="predicted"/>
<dbReference type="InterPro" id="IPR008919">
    <property type="entry name" value="Retrov_capsid_N"/>
</dbReference>
<name>V8NHY5_OPHHA</name>
<evidence type="ECO:0000313" key="1">
    <source>
        <dbReference type="EMBL" id="ETE61566.1"/>
    </source>
</evidence>
<feature type="non-terminal residue" evidence="1">
    <location>
        <position position="1"/>
    </location>
</feature>
<gene>
    <name evidence="1" type="ORF">L345_12682</name>
</gene>
<dbReference type="AlphaFoldDB" id="V8NHY5"/>
<accession>V8NHY5</accession>
<dbReference type="Proteomes" id="UP000018936">
    <property type="component" value="Unassembled WGS sequence"/>
</dbReference>
<comment type="caution">
    <text evidence="1">The sequence shown here is derived from an EMBL/GenBank/DDBJ whole genome shotgun (WGS) entry which is preliminary data.</text>
</comment>
<reference evidence="1 2" key="1">
    <citation type="journal article" date="2013" name="Proc. Natl. Acad. Sci. U.S.A.">
        <title>The king cobra genome reveals dynamic gene evolution and adaptation in the snake venom system.</title>
        <authorList>
            <person name="Vonk F.J."/>
            <person name="Casewell N.R."/>
            <person name="Henkel C.V."/>
            <person name="Heimberg A.M."/>
            <person name="Jansen H.J."/>
            <person name="McCleary R.J."/>
            <person name="Kerkkamp H.M."/>
            <person name="Vos R.A."/>
            <person name="Guerreiro I."/>
            <person name="Calvete J.J."/>
            <person name="Wuster W."/>
            <person name="Woods A.E."/>
            <person name="Logan J.M."/>
            <person name="Harrison R.A."/>
            <person name="Castoe T.A."/>
            <person name="de Koning A.P."/>
            <person name="Pollock D.D."/>
            <person name="Yandell M."/>
            <person name="Calderon D."/>
            <person name="Renjifo C."/>
            <person name="Currier R.B."/>
            <person name="Salgado D."/>
            <person name="Pla D."/>
            <person name="Sanz L."/>
            <person name="Hyder A.S."/>
            <person name="Ribeiro J.M."/>
            <person name="Arntzen J.W."/>
            <person name="van den Thillart G.E."/>
            <person name="Boetzer M."/>
            <person name="Pirovano W."/>
            <person name="Dirks R.P."/>
            <person name="Spaink H.P."/>
            <person name="Duboule D."/>
            <person name="McGlinn E."/>
            <person name="Kini R.M."/>
            <person name="Richardson M.K."/>
        </authorList>
    </citation>
    <scope>NUCLEOTIDE SEQUENCE</scope>
    <source>
        <tissue evidence="1">Blood</tissue>
    </source>
</reference>
<protein>
    <submittedName>
        <fullName evidence="1">Uncharacterized protein</fullName>
    </submittedName>
</protein>
<evidence type="ECO:0000313" key="2">
    <source>
        <dbReference type="Proteomes" id="UP000018936"/>
    </source>
</evidence>
<dbReference type="Pfam" id="PF00607">
    <property type="entry name" value="Gag_p24"/>
    <property type="match status" value="1"/>
</dbReference>
<dbReference type="OrthoDB" id="9048915at2759"/>
<dbReference type="SUPFAM" id="SSF47943">
    <property type="entry name" value="Retrovirus capsid protein, N-terminal core domain"/>
    <property type="match status" value="1"/>
</dbReference>
<sequence>MGLGSTYVQRMLEATMRNHILVPEDWKTTFRMLLTPAQYVVWDSEFRHQCAVRAQHSGGAFIPQQLYGSGNFAPICT</sequence>
<keyword evidence="2" id="KW-1185">Reference proteome</keyword>
<dbReference type="GO" id="GO:0016032">
    <property type="term" value="P:viral process"/>
    <property type="evidence" value="ECO:0007669"/>
    <property type="project" value="InterPro"/>
</dbReference>
<dbReference type="EMBL" id="AZIM01003813">
    <property type="protein sequence ID" value="ETE61566.1"/>
    <property type="molecule type" value="Genomic_DNA"/>
</dbReference>
<dbReference type="Gene3D" id="1.10.375.10">
    <property type="entry name" value="Human Immunodeficiency Virus Type 1 Capsid Protein"/>
    <property type="match status" value="1"/>
</dbReference>